<dbReference type="Proteomes" id="UP000690515">
    <property type="component" value="Unassembled WGS sequence"/>
</dbReference>
<name>A0ABS5ZAE2_9GAMM</name>
<accession>A0ABS5ZAE2</accession>
<protein>
    <submittedName>
        <fullName evidence="1">Uncharacterized protein</fullName>
    </submittedName>
</protein>
<reference evidence="1 2" key="1">
    <citation type="submission" date="2021-04" db="EMBL/GenBank/DDBJ databases">
        <authorList>
            <person name="Pira H."/>
            <person name="Risdian C."/>
            <person name="Wink J."/>
        </authorList>
    </citation>
    <scope>NUCLEOTIDE SEQUENCE [LARGE SCALE GENOMIC DNA]</scope>
    <source>
        <strain evidence="1 2">WH53</strain>
    </source>
</reference>
<gene>
    <name evidence="1" type="ORF">KCG35_04195</name>
</gene>
<organism evidence="1 2">
    <name type="scientific">Zooshikella harenae</name>
    <dbReference type="NCBI Taxonomy" id="2827238"/>
    <lineage>
        <taxon>Bacteria</taxon>
        <taxon>Pseudomonadati</taxon>
        <taxon>Pseudomonadota</taxon>
        <taxon>Gammaproteobacteria</taxon>
        <taxon>Oceanospirillales</taxon>
        <taxon>Zooshikellaceae</taxon>
        <taxon>Zooshikella</taxon>
    </lineage>
</organism>
<dbReference type="RefSeq" id="WP_215818420.1">
    <property type="nucleotide sequence ID" value="NZ_JAGSOY010000006.1"/>
</dbReference>
<sequence length="115" mass="13295">MAISLFFGEILVGYIDRVESDFPSFNGYFVYDDSFIESSNDTQNKLKKFLYLQARYCEIYDTEDDVDESEVDQLNAKLEKCSAYNDSVDWFIVGSGNKEGIMCPIIYNTGEISWR</sequence>
<proteinExistence type="predicted"/>
<evidence type="ECO:0000313" key="2">
    <source>
        <dbReference type="Proteomes" id="UP000690515"/>
    </source>
</evidence>
<dbReference type="EMBL" id="JAGSOY010000006">
    <property type="protein sequence ID" value="MBU2710250.1"/>
    <property type="molecule type" value="Genomic_DNA"/>
</dbReference>
<keyword evidence="2" id="KW-1185">Reference proteome</keyword>
<evidence type="ECO:0000313" key="1">
    <source>
        <dbReference type="EMBL" id="MBU2710250.1"/>
    </source>
</evidence>
<comment type="caution">
    <text evidence="1">The sequence shown here is derived from an EMBL/GenBank/DDBJ whole genome shotgun (WGS) entry which is preliminary data.</text>
</comment>